<reference evidence="1" key="1">
    <citation type="submission" date="2020-04" db="EMBL/GenBank/DDBJ databases">
        <title>Analysis of mating type loci in Filobasidium floriforme.</title>
        <authorList>
            <person name="Nowrousian M."/>
        </authorList>
    </citation>
    <scope>NUCLEOTIDE SEQUENCE</scope>
    <source>
        <strain evidence="1">CBS 6242</strain>
    </source>
</reference>
<sequence length="461" mass="52825">MATTSTRKLWRTLLVALAGTVVVFPFLSRPFYGTDQISAWFPTSSSTPRSGTITQADPELFKGFMLKPNAIPTDYYQYNTVALVNLHACLATRSCGVNQAKVAILDSNWFRQGIAEGWKGGEGVWGQSIYNSLTNLGYTCIVAISVDEVYRYYRQMPDLVKIIITEHVPLMDQDPKYMESVEHPDGIPIWKLFWMTFFPNRGQGVLKGKWTINAVKHPYDSDSYNYLGYSIEDHCNSVPFVPLADRPEQAWLFAKQATYFYKSAFAWERTWFNNLTRDVPGLSVKGAFSVDEHYQWNPDKDGHFDNVPGGLVGVENVGRIGPEQFNDELSHSRVLLGVGDPWYSPSPFYSLCFGVPFINVVRKWNEAKPDERWNWDVQQPELVTWDPPYVYHVKSKDYDGLVSALKQAMTVPIPRTILPHMTQAEHELRMQALMETDWYDEAVQELERRKESGGKLFYVKM</sequence>
<keyword evidence="2" id="KW-1185">Reference proteome</keyword>
<dbReference type="Proteomes" id="UP000812966">
    <property type="component" value="Unassembled WGS sequence"/>
</dbReference>
<accession>A0A8K0JGB6</accession>
<comment type="caution">
    <text evidence="1">The sequence shown here is derived from an EMBL/GenBank/DDBJ whole genome shotgun (WGS) entry which is preliminary data.</text>
</comment>
<protein>
    <submittedName>
        <fullName evidence="1">Uncharacterized protein</fullName>
    </submittedName>
</protein>
<proteinExistence type="predicted"/>
<organism evidence="1 2">
    <name type="scientific">Filobasidium floriforme</name>
    <dbReference type="NCBI Taxonomy" id="5210"/>
    <lineage>
        <taxon>Eukaryota</taxon>
        <taxon>Fungi</taxon>
        <taxon>Dikarya</taxon>
        <taxon>Basidiomycota</taxon>
        <taxon>Agaricomycotina</taxon>
        <taxon>Tremellomycetes</taxon>
        <taxon>Filobasidiales</taxon>
        <taxon>Filobasidiaceae</taxon>
        <taxon>Filobasidium</taxon>
    </lineage>
</organism>
<evidence type="ECO:0000313" key="2">
    <source>
        <dbReference type="Proteomes" id="UP000812966"/>
    </source>
</evidence>
<evidence type="ECO:0000313" key="1">
    <source>
        <dbReference type="EMBL" id="KAG7529383.1"/>
    </source>
</evidence>
<dbReference type="OrthoDB" id="2113294at2759"/>
<name>A0A8K0JGB6_9TREE</name>
<dbReference type="EMBL" id="JABELV010000152">
    <property type="protein sequence ID" value="KAG7529383.1"/>
    <property type="molecule type" value="Genomic_DNA"/>
</dbReference>
<dbReference type="AlphaFoldDB" id="A0A8K0JGB6"/>
<gene>
    <name evidence="1" type="ORF">FFLO_05698</name>
</gene>